<organism evidence="1">
    <name type="scientific">marine sediment metagenome</name>
    <dbReference type="NCBI Taxonomy" id="412755"/>
    <lineage>
        <taxon>unclassified sequences</taxon>
        <taxon>metagenomes</taxon>
        <taxon>ecological metagenomes</taxon>
    </lineage>
</organism>
<gene>
    <name evidence="1" type="ORF">LCGC14_0223550</name>
</gene>
<accession>A0A0F9UTH8</accession>
<sequence>MITEVLKTTKITQSKVFIGKKILSRIGFKDGDLVMWCLNKEGELILKKTETSDIF</sequence>
<name>A0A0F9UTH8_9ZZZZ</name>
<evidence type="ECO:0008006" key="2">
    <source>
        <dbReference type="Google" id="ProtNLM"/>
    </source>
</evidence>
<reference evidence="1" key="1">
    <citation type="journal article" date="2015" name="Nature">
        <title>Complex archaea that bridge the gap between prokaryotes and eukaryotes.</title>
        <authorList>
            <person name="Spang A."/>
            <person name="Saw J.H."/>
            <person name="Jorgensen S.L."/>
            <person name="Zaremba-Niedzwiedzka K."/>
            <person name="Martijn J."/>
            <person name="Lind A.E."/>
            <person name="van Eijk R."/>
            <person name="Schleper C."/>
            <person name="Guy L."/>
            <person name="Ettema T.J."/>
        </authorList>
    </citation>
    <scope>NUCLEOTIDE SEQUENCE</scope>
</reference>
<dbReference type="AlphaFoldDB" id="A0A0F9UTH8"/>
<evidence type="ECO:0000313" key="1">
    <source>
        <dbReference type="EMBL" id="KKN90772.1"/>
    </source>
</evidence>
<proteinExistence type="predicted"/>
<comment type="caution">
    <text evidence="1">The sequence shown here is derived from an EMBL/GenBank/DDBJ whole genome shotgun (WGS) entry which is preliminary data.</text>
</comment>
<protein>
    <recommendedName>
        <fullName evidence="2">SpoVT-AbrB domain-containing protein</fullName>
    </recommendedName>
</protein>
<dbReference type="EMBL" id="LAZR01000107">
    <property type="protein sequence ID" value="KKN90772.1"/>
    <property type="molecule type" value="Genomic_DNA"/>
</dbReference>